<dbReference type="Pfam" id="PF13450">
    <property type="entry name" value="NAD_binding_8"/>
    <property type="match status" value="1"/>
</dbReference>
<reference evidence="6 7" key="1">
    <citation type="journal article" date="2024" name="Commun. Biol.">
        <title>Comparative genomic analysis of thermophilic fungi reveals convergent evolutionary adaptations and gene losses.</title>
        <authorList>
            <person name="Steindorff A.S."/>
            <person name="Aguilar-Pontes M.V."/>
            <person name="Robinson A.J."/>
            <person name="Andreopoulos B."/>
            <person name="LaButti K."/>
            <person name="Kuo A."/>
            <person name="Mondo S."/>
            <person name="Riley R."/>
            <person name="Otillar R."/>
            <person name="Haridas S."/>
            <person name="Lipzen A."/>
            <person name="Grimwood J."/>
            <person name="Schmutz J."/>
            <person name="Clum A."/>
            <person name="Reid I.D."/>
            <person name="Moisan M.C."/>
            <person name="Butler G."/>
            <person name="Nguyen T.T.M."/>
            <person name="Dewar K."/>
            <person name="Conant G."/>
            <person name="Drula E."/>
            <person name="Henrissat B."/>
            <person name="Hansel C."/>
            <person name="Singer S."/>
            <person name="Hutchinson M.I."/>
            <person name="de Vries R.P."/>
            <person name="Natvig D.O."/>
            <person name="Powell A.J."/>
            <person name="Tsang A."/>
            <person name="Grigoriev I.V."/>
        </authorList>
    </citation>
    <scope>NUCLEOTIDE SEQUENCE [LARGE SCALE GENOMIC DNA]</scope>
    <source>
        <strain evidence="6 7">ATCC 24622</strain>
    </source>
</reference>
<dbReference type="InterPro" id="IPR036188">
    <property type="entry name" value="FAD/NAD-bd_sf"/>
</dbReference>
<dbReference type="SUPFAM" id="SSF54373">
    <property type="entry name" value="FAD-linked reductases, C-terminal domain"/>
    <property type="match status" value="1"/>
</dbReference>
<dbReference type="SUPFAM" id="SSF51905">
    <property type="entry name" value="FAD/NAD(P)-binding domain"/>
    <property type="match status" value="1"/>
</dbReference>
<proteinExistence type="inferred from homology"/>
<protein>
    <recommendedName>
        <fullName evidence="5">FAD-binding domain-containing protein</fullName>
    </recommendedName>
</protein>
<dbReference type="Pfam" id="PF01494">
    <property type="entry name" value="FAD_binding_3"/>
    <property type="match status" value="1"/>
</dbReference>
<evidence type="ECO:0000256" key="2">
    <source>
        <dbReference type="ARBA" id="ARBA00022630"/>
    </source>
</evidence>
<dbReference type="PRINTS" id="PR00420">
    <property type="entry name" value="RNGMNOXGNASE"/>
</dbReference>
<evidence type="ECO:0000313" key="6">
    <source>
        <dbReference type="EMBL" id="KAL1870783.1"/>
    </source>
</evidence>
<name>A0ABR3X4C4_9PEZI</name>
<dbReference type="PANTHER" id="PTHR46720">
    <property type="entry name" value="HYDROXYLASE, PUTATIVE (AFU_ORTHOLOGUE AFUA_3G01460)-RELATED"/>
    <property type="match status" value="1"/>
</dbReference>
<evidence type="ECO:0000256" key="1">
    <source>
        <dbReference type="ARBA" id="ARBA00007992"/>
    </source>
</evidence>
<dbReference type="EMBL" id="JAZHXJ010000170">
    <property type="protein sequence ID" value="KAL1870783.1"/>
    <property type="molecule type" value="Genomic_DNA"/>
</dbReference>
<keyword evidence="3" id="KW-0274">FAD</keyword>
<dbReference type="Proteomes" id="UP001586593">
    <property type="component" value="Unassembled WGS sequence"/>
</dbReference>
<sequence>MAVQHPFPMPPPPAPPSLHVAIIGAGITGLSLALGLQARDVHFTIYERADGLHEVGAGLGLSPNAERALALLHPGAGPAFRRVAMPNGEDYFQWVDGYCSDKVVCRLYLGEEAVSLAQQKDGRQKLGFRDGSSAVADVDKSCFRALSPMDRARAALGEYRTSTRFMYNGPGAHVITYPVSDGALLNILAVVTEDNTSHTSGTHDAVTVDSAHPATMTEQLSAPSAPKTTGTSVAARFADWHPRVRAAVELLASSDDNNKEGRDGTAKLDRRRWDIYDMYEHPAPQYWSGTVCLAGDAAHATGPHLGAGAGFGIEDALALSALFEVVDGIVETRVNNGRSGKNGTAEKPSTQVARVVRAALSAYNDVRYERAQWLIGATREACELIQSRDRDWATDVEDYEREISWRFHKIWDYDVNGMVQEALDRFEARRMAWESLAS</sequence>
<evidence type="ECO:0000256" key="4">
    <source>
        <dbReference type="ARBA" id="ARBA00023002"/>
    </source>
</evidence>
<keyword evidence="7" id="KW-1185">Reference proteome</keyword>
<dbReference type="InterPro" id="IPR002938">
    <property type="entry name" value="FAD-bd"/>
</dbReference>
<comment type="similarity">
    <text evidence="1">Belongs to the paxM FAD-dependent monooxygenase family.</text>
</comment>
<comment type="caution">
    <text evidence="6">The sequence shown here is derived from an EMBL/GenBank/DDBJ whole genome shotgun (WGS) entry which is preliminary data.</text>
</comment>
<keyword evidence="2" id="KW-0285">Flavoprotein</keyword>
<dbReference type="InterPro" id="IPR051104">
    <property type="entry name" value="FAD_monoxygenase"/>
</dbReference>
<dbReference type="PANTHER" id="PTHR46720:SF3">
    <property type="entry name" value="FAD-BINDING DOMAIN-CONTAINING PROTEIN-RELATED"/>
    <property type="match status" value="1"/>
</dbReference>
<feature type="domain" description="FAD-binding" evidence="5">
    <location>
        <begin position="269"/>
        <end position="321"/>
    </location>
</feature>
<gene>
    <name evidence="6" type="ORF">VTK73DRAFT_2507</name>
</gene>
<organism evidence="6 7">
    <name type="scientific">Phialemonium thermophilum</name>
    <dbReference type="NCBI Taxonomy" id="223376"/>
    <lineage>
        <taxon>Eukaryota</taxon>
        <taxon>Fungi</taxon>
        <taxon>Dikarya</taxon>
        <taxon>Ascomycota</taxon>
        <taxon>Pezizomycotina</taxon>
        <taxon>Sordariomycetes</taxon>
        <taxon>Sordariomycetidae</taxon>
        <taxon>Cephalothecales</taxon>
        <taxon>Cephalothecaceae</taxon>
        <taxon>Phialemonium</taxon>
    </lineage>
</organism>
<dbReference type="Gene3D" id="3.50.50.60">
    <property type="entry name" value="FAD/NAD(P)-binding domain"/>
    <property type="match status" value="2"/>
</dbReference>
<accession>A0ABR3X4C4</accession>
<evidence type="ECO:0000313" key="7">
    <source>
        <dbReference type="Proteomes" id="UP001586593"/>
    </source>
</evidence>
<evidence type="ECO:0000256" key="3">
    <source>
        <dbReference type="ARBA" id="ARBA00022827"/>
    </source>
</evidence>
<keyword evidence="4" id="KW-0560">Oxidoreductase</keyword>
<evidence type="ECO:0000259" key="5">
    <source>
        <dbReference type="Pfam" id="PF01494"/>
    </source>
</evidence>